<comment type="caution">
    <text evidence="2">The sequence shown here is derived from an EMBL/GenBank/DDBJ whole genome shotgun (WGS) entry which is preliminary data.</text>
</comment>
<reference evidence="2 3" key="1">
    <citation type="submission" date="2021-06" db="EMBL/GenBank/DDBJ databases">
        <title>Caerostris extrusa draft genome.</title>
        <authorList>
            <person name="Kono N."/>
            <person name="Arakawa K."/>
        </authorList>
    </citation>
    <scope>NUCLEOTIDE SEQUENCE [LARGE SCALE GENOMIC DNA]</scope>
</reference>
<proteinExistence type="predicted"/>
<organism evidence="2 3">
    <name type="scientific">Caerostris extrusa</name>
    <name type="common">Bark spider</name>
    <name type="synonym">Caerostris bankana</name>
    <dbReference type="NCBI Taxonomy" id="172846"/>
    <lineage>
        <taxon>Eukaryota</taxon>
        <taxon>Metazoa</taxon>
        <taxon>Ecdysozoa</taxon>
        <taxon>Arthropoda</taxon>
        <taxon>Chelicerata</taxon>
        <taxon>Arachnida</taxon>
        <taxon>Araneae</taxon>
        <taxon>Araneomorphae</taxon>
        <taxon>Entelegynae</taxon>
        <taxon>Araneoidea</taxon>
        <taxon>Araneidae</taxon>
        <taxon>Caerostris</taxon>
    </lineage>
</organism>
<dbReference type="Proteomes" id="UP001054945">
    <property type="component" value="Unassembled WGS sequence"/>
</dbReference>
<evidence type="ECO:0000313" key="2">
    <source>
        <dbReference type="EMBL" id="GIY06525.1"/>
    </source>
</evidence>
<keyword evidence="3" id="KW-1185">Reference proteome</keyword>
<gene>
    <name evidence="2" type="ORF">CEXT_103711</name>
</gene>
<dbReference type="AlphaFoldDB" id="A0AAV4QAR1"/>
<accession>A0AAV4QAR1</accession>
<feature type="region of interest" description="Disordered" evidence="1">
    <location>
        <begin position="1"/>
        <end position="21"/>
    </location>
</feature>
<sequence>MILTEKNDSLPSHIQQGRRTSEGCRCREGLKKDFNNGVKAIIFANRKRILQTSDSYWLDHLEIVGEITVAFLQRNPDRLINLFRMISVIRGCPYGG</sequence>
<dbReference type="EMBL" id="BPLR01005973">
    <property type="protein sequence ID" value="GIY06525.1"/>
    <property type="molecule type" value="Genomic_DNA"/>
</dbReference>
<evidence type="ECO:0000313" key="3">
    <source>
        <dbReference type="Proteomes" id="UP001054945"/>
    </source>
</evidence>
<feature type="compositionally biased region" description="Polar residues" evidence="1">
    <location>
        <begin position="9"/>
        <end position="18"/>
    </location>
</feature>
<protein>
    <submittedName>
        <fullName evidence="2">Uncharacterized protein</fullName>
    </submittedName>
</protein>
<evidence type="ECO:0000256" key="1">
    <source>
        <dbReference type="SAM" id="MobiDB-lite"/>
    </source>
</evidence>
<name>A0AAV4QAR1_CAEEX</name>